<dbReference type="RefSeq" id="WP_129433224.1">
    <property type="nucleotide sequence ID" value="NZ_SBKO01000001.1"/>
</dbReference>
<evidence type="ECO:0000256" key="2">
    <source>
        <dbReference type="SAM" id="MobiDB-lite"/>
    </source>
</evidence>
<organism evidence="3 4">
    <name type="scientific">Flavobacterium amnicola</name>
    <dbReference type="NCBI Taxonomy" id="2506422"/>
    <lineage>
        <taxon>Bacteria</taxon>
        <taxon>Pseudomonadati</taxon>
        <taxon>Bacteroidota</taxon>
        <taxon>Flavobacteriia</taxon>
        <taxon>Flavobacteriales</taxon>
        <taxon>Flavobacteriaceae</taxon>
        <taxon>Flavobacterium</taxon>
    </lineage>
</organism>
<evidence type="ECO:0000313" key="4">
    <source>
        <dbReference type="Proteomes" id="UP000290283"/>
    </source>
</evidence>
<comment type="caution">
    <text evidence="3">The sequence shown here is derived from an EMBL/GenBank/DDBJ whole genome shotgun (WGS) entry which is preliminary data.</text>
</comment>
<feature type="compositionally biased region" description="Basic residues" evidence="2">
    <location>
        <begin position="126"/>
        <end position="139"/>
    </location>
</feature>
<name>A0A4Q1K427_9FLAO</name>
<sequence length="147" mass="17259">MKNLILTTVAIVTLSISGIAQERKQGEKLSMEQRNQLQLKKMTMELDLNESQQKEMSKVIAEQNAKREAKIAEMKANKEAKKELTADEKFKKKNEMLDAQIAHKAKMKKILNEKQFEKWDANQDNRHKKMRDHRNKRKSHASEKEIK</sequence>
<keyword evidence="1" id="KW-0175">Coiled coil</keyword>
<keyword evidence="4" id="KW-1185">Reference proteome</keyword>
<protein>
    <recommendedName>
        <fullName evidence="5">LTXXQ motif family protein</fullName>
    </recommendedName>
</protein>
<evidence type="ECO:0000256" key="1">
    <source>
        <dbReference type="SAM" id="Coils"/>
    </source>
</evidence>
<dbReference type="Proteomes" id="UP000290283">
    <property type="component" value="Unassembled WGS sequence"/>
</dbReference>
<feature type="region of interest" description="Disordered" evidence="2">
    <location>
        <begin position="113"/>
        <end position="147"/>
    </location>
</feature>
<gene>
    <name evidence="3" type="ORF">EQG63_00630</name>
</gene>
<evidence type="ECO:0008006" key="5">
    <source>
        <dbReference type="Google" id="ProtNLM"/>
    </source>
</evidence>
<feature type="coiled-coil region" evidence="1">
    <location>
        <begin position="34"/>
        <end position="84"/>
    </location>
</feature>
<reference evidence="4" key="1">
    <citation type="submission" date="2019-01" db="EMBL/GenBank/DDBJ databases">
        <title>Cytophagaceae bacterium strain CAR-16.</title>
        <authorList>
            <person name="Chen W.-M."/>
        </authorList>
    </citation>
    <scope>NUCLEOTIDE SEQUENCE [LARGE SCALE GENOMIC DNA]</scope>
    <source>
        <strain evidence="4">LLJ-11</strain>
    </source>
</reference>
<accession>A0A4Q1K427</accession>
<evidence type="ECO:0000313" key="3">
    <source>
        <dbReference type="EMBL" id="RXR20468.1"/>
    </source>
</evidence>
<dbReference type="OrthoDB" id="956918at2"/>
<dbReference type="EMBL" id="SBKO01000001">
    <property type="protein sequence ID" value="RXR20468.1"/>
    <property type="molecule type" value="Genomic_DNA"/>
</dbReference>
<feature type="compositionally biased region" description="Basic and acidic residues" evidence="2">
    <location>
        <begin position="113"/>
        <end position="125"/>
    </location>
</feature>
<proteinExistence type="predicted"/>
<dbReference type="AlphaFoldDB" id="A0A4Q1K427"/>